<evidence type="ECO:0000256" key="5">
    <source>
        <dbReference type="HAMAP-Rule" id="MF_00167"/>
    </source>
</evidence>
<evidence type="ECO:0000256" key="4">
    <source>
        <dbReference type="ARBA" id="ARBA00022884"/>
    </source>
</evidence>
<dbReference type="EMBL" id="CP025785">
    <property type="protein sequence ID" value="AWG42574.1"/>
    <property type="molecule type" value="Genomic_DNA"/>
</dbReference>
<dbReference type="GO" id="GO:0048027">
    <property type="term" value="F:mRNA 5'-UTR binding"/>
    <property type="evidence" value="ECO:0007669"/>
    <property type="project" value="UniProtKB-UniRule"/>
</dbReference>
<dbReference type="PANTHER" id="PTHR34984">
    <property type="entry name" value="CARBON STORAGE REGULATOR"/>
    <property type="match status" value="1"/>
</dbReference>
<dbReference type="InterPro" id="IPR036107">
    <property type="entry name" value="CsrA_sf"/>
</dbReference>
<keyword evidence="4 5" id="KW-0694">RNA-binding</keyword>
<dbReference type="GO" id="GO:0006109">
    <property type="term" value="P:regulation of carbohydrate metabolic process"/>
    <property type="evidence" value="ECO:0007669"/>
    <property type="project" value="InterPro"/>
</dbReference>
<protein>
    <recommendedName>
        <fullName evidence="5">Translational regulator CsrA</fullName>
    </recommendedName>
</protein>
<dbReference type="GO" id="GO:0044781">
    <property type="term" value="P:bacterial-type flagellum organization"/>
    <property type="evidence" value="ECO:0007669"/>
    <property type="project" value="UniProtKB-KW"/>
</dbReference>
<name>A0A2S1LWB1_9SPIR</name>
<keyword evidence="2 5" id="KW-0678">Repressor</keyword>
<dbReference type="GO" id="GO:1902208">
    <property type="term" value="P:regulation of bacterial-type flagellum assembly"/>
    <property type="evidence" value="ECO:0007669"/>
    <property type="project" value="UniProtKB-UniRule"/>
</dbReference>
<dbReference type="NCBIfam" id="TIGR00202">
    <property type="entry name" value="csrA"/>
    <property type="match status" value="1"/>
</dbReference>
<evidence type="ECO:0000313" key="6">
    <source>
        <dbReference type="EMBL" id="AWG42574.1"/>
    </source>
</evidence>
<keyword evidence="7" id="KW-1185">Reference proteome</keyword>
<dbReference type="SUPFAM" id="SSF117130">
    <property type="entry name" value="CsrA-like"/>
    <property type="match status" value="1"/>
</dbReference>
<evidence type="ECO:0000256" key="1">
    <source>
        <dbReference type="ARBA" id="ARBA00022490"/>
    </source>
</evidence>
<dbReference type="PANTHER" id="PTHR34984:SF1">
    <property type="entry name" value="CARBON STORAGE REGULATOR"/>
    <property type="match status" value="1"/>
</dbReference>
<comment type="function">
    <text evidence="5">A translational regulator that binds mRNA to regulate translation initiation and/or mRNA stability. Usually binds in the 5'-UTR at or near the Shine-Dalgarno sequence preventing ribosome-binding, thus repressing translation. Its main target seems to be the major flagellin gene, while its function is anatagonized by FliW.</text>
</comment>
<dbReference type="NCBIfam" id="NF002469">
    <property type="entry name" value="PRK01712.1"/>
    <property type="match status" value="1"/>
</dbReference>
<evidence type="ECO:0000313" key="7">
    <source>
        <dbReference type="Proteomes" id="UP000244655"/>
    </source>
</evidence>
<keyword evidence="1 5" id="KW-0963">Cytoplasm</keyword>
<dbReference type="GO" id="GO:0005829">
    <property type="term" value="C:cytosol"/>
    <property type="evidence" value="ECO:0007669"/>
    <property type="project" value="TreeGrafter"/>
</dbReference>
<dbReference type="FunFam" id="2.60.40.4380:FF:000002">
    <property type="entry name" value="Translational regulator CsrA"/>
    <property type="match status" value="1"/>
</dbReference>
<dbReference type="AlphaFoldDB" id="A0A2S1LWB1"/>
<proteinExistence type="inferred from homology"/>
<gene>
    <name evidence="5 6" type="primary">csrA</name>
    <name evidence="6" type="ORF">CR532_00920</name>
</gene>
<dbReference type="RefSeq" id="WP_108728973.1">
    <property type="nucleotide sequence ID" value="NZ_CP025785.1"/>
</dbReference>
<dbReference type="GO" id="GO:0045947">
    <property type="term" value="P:negative regulation of translational initiation"/>
    <property type="evidence" value="ECO:0007669"/>
    <property type="project" value="UniProtKB-UniRule"/>
</dbReference>
<reference evidence="6 7" key="1">
    <citation type="submission" date="2018-01" db="EMBL/GenBank/DDBJ databases">
        <title>Genome sequence of Borrelia tachyglossi.</title>
        <authorList>
            <person name="Gofton A.W."/>
        </authorList>
    </citation>
    <scope>NUCLEOTIDE SEQUENCE [LARGE SCALE GENOMIC DNA]</scope>
    <source>
        <strain evidence="6 7">Bc-F10-1268</strain>
    </source>
</reference>
<dbReference type="Gene3D" id="2.60.40.4380">
    <property type="entry name" value="Translational regulator CsrA"/>
    <property type="match status" value="1"/>
</dbReference>
<comment type="similarity">
    <text evidence="5">Belongs to the CsrA/RsmA family.</text>
</comment>
<dbReference type="OrthoDB" id="9809061at2"/>
<keyword evidence="3 5" id="KW-0810">Translation regulation</keyword>
<dbReference type="InterPro" id="IPR003751">
    <property type="entry name" value="CsrA"/>
</dbReference>
<keyword evidence="5" id="KW-1005">Bacterial flagellum biogenesis</keyword>
<dbReference type="Pfam" id="PF02599">
    <property type="entry name" value="CsrA"/>
    <property type="match status" value="1"/>
</dbReference>
<evidence type="ECO:0000256" key="2">
    <source>
        <dbReference type="ARBA" id="ARBA00022491"/>
    </source>
</evidence>
<organism evidence="6 7">
    <name type="scientific">Candidatus Borreliella tachyglossi</name>
    <dbReference type="NCBI Taxonomy" id="1964448"/>
    <lineage>
        <taxon>Bacteria</taxon>
        <taxon>Pseudomonadati</taxon>
        <taxon>Spirochaetota</taxon>
        <taxon>Spirochaetia</taxon>
        <taxon>Spirochaetales</taxon>
        <taxon>Borreliaceae</taxon>
        <taxon>Borreliella</taxon>
    </lineage>
</organism>
<evidence type="ECO:0000256" key="3">
    <source>
        <dbReference type="ARBA" id="ARBA00022845"/>
    </source>
</evidence>
<dbReference type="Proteomes" id="UP000244655">
    <property type="component" value="Chromosome"/>
</dbReference>
<dbReference type="HAMAP" id="MF_00167">
    <property type="entry name" value="CsrA"/>
    <property type="match status" value="1"/>
</dbReference>
<comment type="subcellular location">
    <subcellularLocation>
        <location evidence="5">Cytoplasm</location>
    </subcellularLocation>
</comment>
<sequence length="82" mass="9625">MLVLSRKVNESIKIDSNIEISILEIKKDSVKIAIKAPENIKILRSEIYDIIREENKNSILQDKSNIKNNIHKIKNLFDYFIK</sequence>
<accession>A0A2S1LWB1</accession>
<comment type="subunit">
    <text evidence="5">Homodimer; the beta-strands of each monomer intercalate to form a hydrophobic core, while the alpha-helices form wings that extend away from the core.</text>
</comment>
<dbReference type="GO" id="GO:0006402">
    <property type="term" value="P:mRNA catabolic process"/>
    <property type="evidence" value="ECO:0007669"/>
    <property type="project" value="InterPro"/>
</dbReference>